<evidence type="ECO:0000313" key="3">
    <source>
        <dbReference type="Proteomes" id="UP001597267"/>
    </source>
</evidence>
<proteinExistence type="predicted"/>
<evidence type="ECO:0000256" key="1">
    <source>
        <dbReference type="ARBA" id="ARBA00001947"/>
    </source>
</evidence>
<gene>
    <name evidence="2" type="ORF">ACFQ5M_09555</name>
</gene>
<dbReference type="InterPro" id="IPR013785">
    <property type="entry name" value="Aldolase_TIM"/>
</dbReference>
<dbReference type="PROSITE" id="PS00602">
    <property type="entry name" value="ALDOLASE_CLASS_II_1"/>
    <property type="match status" value="1"/>
</dbReference>
<dbReference type="EMBL" id="JBHTOP010000024">
    <property type="protein sequence ID" value="MFD1672342.1"/>
    <property type="molecule type" value="Genomic_DNA"/>
</dbReference>
<accession>A0ABW4J7I8</accession>
<reference evidence="3" key="1">
    <citation type="journal article" date="2019" name="Int. J. Syst. Evol. Microbiol.">
        <title>The Global Catalogue of Microorganisms (GCM) 10K type strain sequencing project: providing services to taxonomists for standard genome sequencing and annotation.</title>
        <authorList>
            <consortium name="The Broad Institute Genomics Platform"/>
            <consortium name="The Broad Institute Genome Sequencing Center for Infectious Disease"/>
            <person name="Wu L."/>
            <person name="Ma J."/>
        </authorList>
    </citation>
    <scope>NUCLEOTIDE SEQUENCE [LARGE SCALE GENOMIC DNA]</scope>
    <source>
        <strain evidence="3">CCM 8896</strain>
    </source>
</reference>
<comment type="caution">
    <text evidence="2">The sequence shown here is derived from an EMBL/GenBank/DDBJ whole genome shotgun (WGS) entry which is preliminary data.</text>
</comment>
<dbReference type="CDD" id="cd00947">
    <property type="entry name" value="TBP_aldolase_IIB"/>
    <property type="match status" value="1"/>
</dbReference>
<dbReference type="InterPro" id="IPR000771">
    <property type="entry name" value="FBA_II"/>
</dbReference>
<dbReference type="Gene3D" id="3.20.20.70">
    <property type="entry name" value="Aldolase class I"/>
    <property type="match status" value="1"/>
</dbReference>
<dbReference type="PIRSF" id="PIRSF001359">
    <property type="entry name" value="F_bP_aldolase_II"/>
    <property type="match status" value="1"/>
</dbReference>
<dbReference type="SUPFAM" id="SSF51569">
    <property type="entry name" value="Aldolase"/>
    <property type="match status" value="1"/>
</dbReference>
<dbReference type="PANTHER" id="PTHR30304">
    <property type="entry name" value="D-TAGATOSE-1,6-BISPHOSPHATE ALDOLASE"/>
    <property type="match status" value="1"/>
</dbReference>
<dbReference type="PANTHER" id="PTHR30304:SF0">
    <property type="entry name" value="D-TAGATOSE-1,6-BISPHOSPHATE ALDOLASE SUBUNIT GATY-RELATED"/>
    <property type="match status" value="1"/>
</dbReference>
<protein>
    <submittedName>
        <fullName evidence="2">Ketose-bisphosphate aldolase</fullName>
    </submittedName>
</protein>
<keyword evidence="3" id="KW-1185">Reference proteome</keyword>
<dbReference type="Pfam" id="PF01116">
    <property type="entry name" value="F_bP_aldolase"/>
    <property type="match status" value="1"/>
</dbReference>
<dbReference type="InterPro" id="IPR050246">
    <property type="entry name" value="Class_II_FBP_aldolase"/>
</dbReference>
<organism evidence="2 3">
    <name type="scientific">Agrilactobacillus yilanensis</name>
    <dbReference type="NCBI Taxonomy" id="2485997"/>
    <lineage>
        <taxon>Bacteria</taxon>
        <taxon>Bacillati</taxon>
        <taxon>Bacillota</taxon>
        <taxon>Bacilli</taxon>
        <taxon>Lactobacillales</taxon>
        <taxon>Lactobacillaceae</taxon>
        <taxon>Agrilactobacillus</taxon>
    </lineage>
</organism>
<dbReference type="Proteomes" id="UP001597267">
    <property type="component" value="Unassembled WGS sequence"/>
</dbReference>
<dbReference type="NCBIfam" id="TIGR00167">
    <property type="entry name" value="cbbA"/>
    <property type="match status" value="1"/>
</dbReference>
<evidence type="ECO:0000313" key="2">
    <source>
        <dbReference type="EMBL" id="MFD1672342.1"/>
    </source>
</evidence>
<name>A0ABW4J7I8_9LACO</name>
<comment type="cofactor">
    <cofactor evidence="1">
        <name>Zn(2+)</name>
        <dbReference type="ChEBI" id="CHEBI:29105"/>
    </cofactor>
</comment>
<sequence length="322" mass="35420">MVLVSGKVLLEKAYQNHFAVGAFNVGNSEFIKNIIAVAEELRSPVILQFHPYEYNLMGSGIIKYAREAALTANVPVALHLDHGRDINDVLRSFRDQMNSVMIDASALDFDDNVNTTREVVSLAHRIGVSVEAELGSIGSRSSDAGENMGRVYTDPASAKKFVEATGVDYLAVAIGTVHGPYPSGDNDIKIDRLDALNELLHMPLVLHGGSSNPDHKIQEAVAHGIAKINISTDIKIPFYHGIKDTVIARPNDYEPWVMTPDADEAQKEVIRQKMMLFGSDHKADLYFEDSINLKPTFAYDTNVADKILYEACGDESIATHQH</sequence>
<dbReference type="RefSeq" id="WP_376923111.1">
    <property type="nucleotide sequence ID" value="NZ_JBHTOP010000024.1"/>
</dbReference>